<feature type="transmembrane region" description="Helical" evidence="4">
    <location>
        <begin position="309"/>
        <end position="327"/>
    </location>
</feature>
<evidence type="ECO:0000259" key="5">
    <source>
        <dbReference type="Pfam" id="PF00535"/>
    </source>
</evidence>
<evidence type="ECO:0000256" key="4">
    <source>
        <dbReference type="SAM" id="Phobius"/>
    </source>
</evidence>
<feature type="transmembrane region" description="Helical" evidence="4">
    <location>
        <begin position="6"/>
        <end position="30"/>
    </location>
</feature>
<comment type="similarity">
    <text evidence="1">Belongs to the glycosyltransferase 2 family.</text>
</comment>
<protein>
    <submittedName>
        <fullName evidence="6">Glycosyltransferase</fullName>
        <ecNumber evidence="6">2.4.-.-</ecNumber>
    </submittedName>
</protein>
<comment type="caution">
    <text evidence="6">The sequence shown here is derived from an EMBL/GenBank/DDBJ whole genome shotgun (WGS) entry which is preliminary data.</text>
</comment>
<dbReference type="Proteomes" id="UP001257277">
    <property type="component" value="Unassembled WGS sequence"/>
</dbReference>
<dbReference type="InterPro" id="IPR001173">
    <property type="entry name" value="Glyco_trans_2-like"/>
</dbReference>
<dbReference type="PANTHER" id="PTHR43630">
    <property type="entry name" value="POLY-BETA-1,6-N-ACETYL-D-GLUCOSAMINE SYNTHASE"/>
    <property type="match status" value="1"/>
</dbReference>
<dbReference type="EC" id="2.4.-.-" evidence="6"/>
<keyword evidence="4" id="KW-0472">Membrane</keyword>
<feature type="transmembrane region" description="Helical" evidence="4">
    <location>
        <begin position="339"/>
        <end position="358"/>
    </location>
</feature>
<accession>A0ABU3LHF4</accession>
<evidence type="ECO:0000256" key="3">
    <source>
        <dbReference type="ARBA" id="ARBA00022679"/>
    </source>
</evidence>
<evidence type="ECO:0000256" key="1">
    <source>
        <dbReference type="ARBA" id="ARBA00006739"/>
    </source>
</evidence>
<keyword evidence="4" id="KW-0812">Transmembrane</keyword>
<dbReference type="GO" id="GO:0016757">
    <property type="term" value="F:glycosyltransferase activity"/>
    <property type="evidence" value="ECO:0007669"/>
    <property type="project" value="UniProtKB-KW"/>
</dbReference>
<dbReference type="Gene3D" id="3.90.550.10">
    <property type="entry name" value="Spore Coat Polysaccharide Biosynthesis Protein SpsA, Chain A"/>
    <property type="match status" value="1"/>
</dbReference>
<evidence type="ECO:0000313" key="6">
    <source>
        <dbReference type="EMBL" id="MDT7833155.1"/>
    </source>
</evidence>
<dbReference type="Pfam" id="PF00535">
    <property type="entry name" value="Glycos_transf_2"/>
    <property type="match status" value="1"/>
</dbReference>
<dbReference type="RefSeq" id="WP_349242405.1">
    <property type="nucleotide sequence ID" value="NZ_JAVTTO010000004.1"/>
</dbReference>
<organism evidence="6 7">
    <name type="scientific">Asprobacillus argus</name>
    <dbReference type="NCBI Taxonomy" id="3076534"/>
    <lineage>
        <taxon>Bacteria</taxon>
        <taxon>Pseudomonadati</taxon>
        <taxon>Bacteroidota</taxon>
        <taxon>Flavobacteriia</taxon>
        <taxon>Flavobacteriales</taxon>
        <taxon>Flavobacteriaceae</taxon>
        <taxon>Asprobacillus</taxon>
    </lineage>
</organism>
<dbReference type="EMBL" id="JAVTTO010000004">
    <property type="protein sequence ID" value="MDT7833155.1"/>
    <property type="molecule type" value="Genomic_DNA"/>
</dbReference>
<keyword evidence="7" id="KW-1185">Reference proteome</keyword>
<evidence type="ECO:0000313" key="7">
    <source>
        <dbReference type="Proteomes" id="UP001257277"/>
    </source>
</evidence>
<proteinExistence type="inferred from homology"/>
<keyword evidence="2 6" id="KW-0328">Glycosyltransferase</keyword>
<keyword evidence="4" id="KW-1133">Transmembrane helix</keyword>
<gene>
    <name evidence="6" type="ORF">RQM59_12230</name>
</gene>
<reference evidence="6 7" key="1">
    <citation type="submission" date="2023-09" db="EMBL/GenBank/DDBJ databases">
        <title>Novel taxa isolated from Blanes Bay.</title>
        <authorList>
            <person name="Rey-Velasco X."/>
            <person name="Lucena T."/>
        </authorList>
    </citation>
    <scope>NUCLEOTIDE SEQUENCE [LARGE SCALE GENOMIC DNA]</scope>
    <source>
        <strain evidence="6 7">S356</strain>
    </source>
</reference>
<dbReference type="InterPro" id="IPR029044">
    <property type="entry name" value="Nucleotide-diphossugar_trans"/>
</dbReference>
<feature type="domain" description="Glycosyltransferase 2-like" evidence="5">
    <location>
        <begin position="44"/>
        <end position="169"/>
    </location>
</feature>
<sequence>MIITVLFYVFVAAAIIQVLYYIAFSSFALAKSSVKKEKESIPVSVIICAKNEAETLQKMIPAIISQEYSRFEVVLINDASSDNTLEIMQAFEQAHQHVKVVNVDHNEAFWGSKKYALTLGIKAASYEHLLFTDADCQPISNTWITEMTHQFDKTTQLILGYGSYKRVANSFTNLLVRYETLLTAVQYFSYALLGNPYMGVGRNLAYTKTAFFKVNGFVKHLHVRSGDDDLFVQEVASKKNTAISFSQNSFTESIAPKNLKTWFRQKRRHTSTAKHYRFQHQFLLGLFFISKFLFFALFTALLFFFDWKVLMTILAGYYLIQFLVIGFSAKKLRDVKVIAFLPFLEISLLIFHFAIFMANTVSKPDHWK</sequence>
<dbReference type="PANTHER" id="PTHR43630:SF1">
    <property type="entry name" value="POLY-BETA-1,6-N-ACETYL-D-GLUCOSAMINE SYNTHASE"/>
    <property type="match status" value="1"/>
</dbReference>
<keyword evidence="3 6" id="KW-0808">Transferase</keyword>
<feature type="transmembrane region" description="Helical" evidence="4">
    <location>
        <begin position="282"/>
        <end position="303"/>
    </location>
</feature>
<evidence type="ECO:0000256" key="2">
    <source>
        <dbReference type="ARBA" id="ARBA00022676"/>
    </source>
</evidence>
<name>A0ABU3LHF4_9FLAO</name>
<dbReference type="SUPFAM" id="SSF53448">
    <property type="entry name" value="Nucleotide-diphospho-sugar transferases"/>
    <property type="match status" value="1"/>
</dbReference>